<proteinExistence type="predicted"/>
<evidence type="ECO:0000313" key="2">
    <source>
        <dbReference type="EMBL" id="KAF5832832.1"/>
    </source>
</evidence>
<evidence type="ECO:0000313" key="3">
    <source>
        <dbReference type="Proteomes" id="UP000815325"/>
    </source>
</evidence>
<sequence length="84" mass="9473">MLQDLIRPGSMPATAWTTPCGGQSKQKHEHELKKFQMNFGFAIFDAAVCLHATFRCCRSRSGPAARLRWPEPHPVDTKASMCFH</sequence>
<protein>
    <recommendedName>
        <fullName evidence="4">Encoded protein</fullName>
    </recommendedName>
</protein>
<feature type="region of interest" description="Disordered" evidence="1">
    <location>
        <begin position="65"/>
        <end position="84"/>
    </location>
</feature>
<keyword evidence="3" id="KW-1185">Reference proteome</keyword>
<gene>
    <name evidence="2" type="ORF">DUNSADRAFT_11171</name>
</gene>
<name>A0ABQ7GDZ7_DUNSA</name>
<dbReference type="EMBL" id="MU069846">
    <property type="protein sequence ID" value="KAF5832832.1"/>
    <property type="molecule type" value="Genomic_DNA"/>
</dbReference>
<reference evidence="2" key="1">
    <citation type="submission" date="2017-08" db="EMBL/GenBank/DDBJ databases">
        <authorList>
            <person name="Polle J.E."/>
            <person name="Barry K."/>
            <person name="Cushman J."/>
            <person name="Schmutz J."/>
            <person name="Tran D."/>
            <person name="Hathwaick L.T."/>
            <person name="Yim W.C."/>
            <person name="Jenkins J."/>
            <person name="Mckie-Krisberg Z.M."/>
            <person name="Prochnik S."/>
            <person name="Lindquist E."/>
            <person name="Dockter R.B."/>
            <person name="Adam C."/>
            <person name="Molina H."/>
            <person name="Bunkerborg J."/>
            <person name="Jin E."/>
            <person name="Buchheim M."/>
            <person name="Magnuson J."/>
        </authorList>
    </citation>
    <scope>NUCLEOTIDE SEQUENCE</scope>
    <source>
        <strain evidence="2">CCAP 19/18</strain>
    </source>
</reference>
<organism evidence="2 3">
    <name type="scientific">Dunaliella salina</name>
    <name type="common">Green alga</name>
    <name type="synonym">Protococcus salinus</name>
    <dbReference type="NCBI Taxonomy" id="3046"/>
    <lineage>
        <taxon>Eukaryota</taxon>
        <taxon>Viridiplantae</taxon>
        <taxon>Chlorophyta</taxon>
        <taxon>core chlorophytes</taxon>
        <taxon>Chlorophyceae</taxon>
        <taxon>CS clade</taxon>
        <taxon>Chlamydomonadales</taxon>
        <taxon>Dunaliellaceae</taxon>
        <taxon>Dunaliella</taxon>
    </lineage>
</organism>
<comment type="caution">
    <text evidence="2">The sequence shown here is derived from an EMBL/GenBank/DDBJ whole genome shotgun (WGS) entry which is preliminary data.</text>
</comment>
<evidence type="ECO:0008006" key="4">
    <source>
        <dbReference type="Google" id="ProtNLM"/>
    </source>
</evidence>
<feature type="region of interest" description="Disordered" evidence="1">
    <location>
        <begin position="1"/>
        <end position="22"/>
    </location>
</feature>
<evidence type="ECO:0000256" key="1">
    <source>
        <dbReference type="SAM" id="MobiDB-lite"/>
    </source>
</evidence>
<dbReference type="Proteomes" id="UP000815325">
    <property type="component" value="Unassembled WGS sequence"/>
</dbReference>
<accession>A0ABQ7GDZ7</accession>